<evidence type="ECO:0000313" key="4">
    <source>
        <dbReference type="RefSeq" id="XP_026673565.1"/>
    </source>
</evidence>
<proteinExistence type="predicted"/>
<sequence>MVSARVVFAIVAVFFVLALSVDAAYRKPPFNGSIFGKRSGTNTDYELAIRAISSMCETACETCNIWLSRQDSN</sequence>
<evidence type="ECO:0000313" key="3">
    <source>
        <dbReference type="RefSeq" id="XP_017888561.1"/>
    </source>
</evidence>
<feature type="signal peptide" evidence="1">
    <location>
        <begin position="1"/>
        <end position="23"/>
    </location>
</feature>
<keyword evidence="1" id="KW-0732">Signal</keyword>
<protein>
    <submittedName>
        <fullName evidence="3 4">SIFamide-related peptide</fullName>
    </submittedName>
</protein>
<dbReference type="RefSeq" id="XP_017888561.1">
    <property type="nucleotide sequence ID" value="XM_018033072.1"/>
</dbReference>
<keyword evidence="2" id="KW-1185">Reference proteome</keyword>
<name>A0AAJ7NCK3_9HYME</name>
<accession>A0AAJ7NCK3</accession>
<organism evidence="2 3">
    <name type="scientific">Ceratina calcarata</name>
    <dbReference type="NCBI Taxonomy" id="156304"/>
    <lineage>
        <taxon>Eukaryota</taxon>
        <taxon>Metazoa</taxon>
        <taxon>Ecdysozoa</taxon>
        <taxon>Arthropoda</taxon>
        <taxon>Hexapoda</taxon>
        <taxon>Insecta</taxon>
        <taxon>Pterygota</taxon>
        <taxon>Neoptera</taxon>
        <taxon>Endopterygota</taxon>
        <taxon>Hymenoptera</taxon>
        <taxon>Apocrita</taxon>
        <taxon>Aculeata</taxon>
        <taxon>Apoidea</taxon>
        <taxon>Anthophila</taxon>
        <taxon>Apidae</taxon>
        <taxon>Ceratina</taxon>
        <taxon>Zadontomerus</taxon>
    </lineage>
</organism>
<feature type="chain" id="PRO_5044709003" evidence="1">
    <location>
        <begin position="24"/>
        <end position="73"/>
    </location>
</feature>
<evidence type="ECO:0000313" key="2">
    <source>
        <dbReference type="Proteomes" id="UP000694925"/>
    </source>
</evidence>
<dbReference type="KEGG" id="ccal:108630023"/>
<dbReference type="Proteomes" id="UP000694925">
    <property type="component" value="Unplaced"/>
</dbReference>
<dbReference type="CTD" id="3346202"/>
<dbReference type="GeneID" id="108630023"/>
<dbReference type="AlphaFoldDB" id="A0AAJ7NCK3"/>
<reference evidence="3 4" key="1">
    <citation type="submission" date="2025-04" db="UniProtKB">
        <authorList>
            <consortium name="RefSeq"/>
        </authorList>
    </citation>
    <scope>IDENTIFICATION</scope>
    <source>
        <tissue evidence="3 4">Whole body</tissue>
    </source>
</reference>
<dbReference type="RefSeq" id="XP_026673565.1">
    <property type="nucleotide sequence ID" value="XM_026817764.1"/>
</dbReference>
<evidence type="ECO:0000256" key="1">
    <source>
        <dbReference type="SAM" id="SignalP"/>
    </source>
</evidence>
<gene>
    <name evidence="3 4" type="primary">LOC108630023</name>
</gene>